<evidence type="ECO:0000313" key="1">
    <source>
        <dbReference type="EMBL" id="KAG7042470.1"/>
    </source>
</evidence>
<gene>
    <name evidence="1" type="ORF">JMJ77_010568</name>
</gene>
<reference evidence="1" key="1">
    <citation type="submission" date="2021-05" db="EMBL/GenBank/DDBJ databases">
        <title>Comparative genomics of three Colletotrichum scovillei strains and genetic complementation revealed genes involved fungal growth and virulence on chili pepper.</title>
        <authorList>
            <person name="Hsieh D.-K."/>
            <person name="Chuang S.-C."/>
            <person name="Chen C.-Y."/>
            <person name="Chao Y.-T."/>
            <person name="Lu M.-Y.J."/>
            <person name="Lee M.-H."/>
            <person name="Shih M.-C."/>
        </authorList>
    </citation>
    <scope>NUCLEOTIDE SEQUENCE</scope>
    <source>
        <strain evidence="1">Coll-153</strain>
    </source>
</reference>
<comment type="caution">
    <text evidence="1">The sequence shown here is derived from an EMBL/GenBank/DDBJ whole genome shotgun (WGS) entry which is preliminary data.</text>
</comment>
<protein>
    <submittedName>
        <fullName evidence="1">Uncharacterized protein</fullName>
    </submittedName>
</protein>
<dbReference type="AlphaFoldDB" id="A0A9P7QT57"/>
<proteinExistence type="predicted"/>
<keyword evidence="2" id="KW-1185">Reference proteome</keyword>
<sequence>MCNDPSISIGLSCSLYSVHAFTASSMSRLFVRINVINAISGVCVGEGNNKPCKLDLTTYLCTDY</sequence>
<dbReference type="Proteomes" id="UP000699042">
    <property type="component" value="Unassembled WGS sequence"/>
</dbReference>
<accession>A0A9P7QT57</accession>
<organism evidence="1 2">
    <name type="scientific">Colletotrichum scovillei</name>
    <dbReference type="NCBI Taxonomy" id="1209932"/>
    <lineage>
        <taxon>Eukaryota</taxon>
        <taxon>Fungi</taxon>
        <taxon>Dikarya</taxon>
        <taxon>Ascomycota</taxon>
        <taxon>Pezizomycotina</taxon>
        <taxon>Sordariomycetes</taxon>
        <taxon>Hypocreomycetidae</taxon>
        <taxon>Glomerellales</taxon>
        <taxon>Glomerellaceae</taxon>
        <taxon>Colletotrichum</taxon>
        <taxon>Colletotrichum acutatum species complex</taxon>
    </lineage>
</organism>
<dbReference type="EMBL" id="JAESDN010000013">
    <property type="protein sequence ID" value="KAG7042470.1"/>
    <property type="molecule type" value="Genomic_DNA"/>
</dbReference>
<evidence type="ECO:0000313" key="2">
    <source>
        <dbReference type="Proteomes" id="UP000699042"/>
    </source>
</evidence>
<name>A0A9P7QT57_9PEZI</name>